<dbReference type="FunFam" id="1.20.190.20:FF:000002">
    <property type="entry name" value="14-3-3 protein epsilon"/>
    <property type="match status" value="1"/>
</dbReference>
<evidence type="ECO:0000313" key="8">
    <source>
        <dbReference type="Proteomes" id="UP001202328"/>
    </source>
</evidence>
<dbReference type="AlphaFoldDB" id="A0AAD4X9V4"/>
<evidence type="ECO:0000256" key="4">
    <source>
        <dbReference type="SAM" id="Coils"/>
    </source>
</evidence>
<feature type="coiled-coil region" evidence="4">
    <location>
        <begin position="326"/>
        <end position="359"/>
    </location>
</feature>
<name>A0AAD4X9V4_9MAGN</name>
<sequence length="563" mass="62398">MNYFFSFTQKAIMISIVFFLAFSLNSVTILATIESPPPSPPSCLNKCGSIPIKYPFGSGFGCGSPRFYPSITCSSSSSSKSADSNIITIPQDHEQDDEQLILTTHAGTYPITSISYATSTLTINPTQMSTCLSMHSSPNFGLDWSSPFQLGPSLFILIGCHPPTSALFSKGNPICDASYNHLCASLHSCPSILSLGLPIYSSTDTCCVYSPANLNAKGDLDINALKCASYVSVVSLGDIPTDPNRWEYGLALKYNQVGLDHINYNIEMICNACEKSDGVCGYSPPKNNFVCVCKNGNSSSDCYNVNNQVRRRRRKMNTEREKLVYLTRLAEQAERYDEMVEAMKKLARLDVELTVEERNLVSVGYKNVIGARRASWRILSSIEQKEEGKGNGQNTQKIKEYRQKVEDELSKICSDILVVIDENLLSSSSTGESTIFYHKMKGDYYRYLAEIKLGNERKEVADLSLKAYEAASSVASTDLPPTHPIRLGLALNFSVFYYEILNSPERACHLAKQAFDEAISELDTLSEDSYKDSTLIMQLLRDNLTLWTSDIAEEGEHSKVNDS</sequence>
<dbReference type="PRINTS" id="PR00305">
    <property type="entry name" value="1433ZETA"/>
</dbReference>
<dbReference type="PROSITE" id="PS00797">
    <property type="entry name" value="1433_2"/>
    <property type="match status" value="1"/>
</dbReference>
<dbReference type="PANTHER" id="PTHR18860">
    <property type="entry name" value="14-3-3 PROTEIN"/>
    <property type="match status" value="1"/>
</dbReference>
<keyword evidence="5" id="KW-0472">Membrane</keyword>
<dbReference type="InterPro" id="IPR032872">
    <property type="entry name" value="WAK_assoc_C"/>
</dbReference>
<dbReference type="SMART" id="SM00101">
    <property type="entry name" value="14_3_3"/>
    <property type="match status" value="1"/>
</dbReference>
<reference evidence="7" key="1">
    <citation type="submission" date="2022-04" db="EMBL/GenBank/DDBJ databases">
        <title>A functionally conserved STORR gene fusion in Papaver species that diverged 16.8 million years ago.</title>
        <authorList>
            <person name="Catania T."/>
        </authorList>
    </citation>
    <scope>NUCLEOTIDE SEQUENCE</scope>
    <source>
        <strain evidence="7">S-188037</strain>
    </source>
</reference>
<keyword evidence="2" id="KW-0325">Glycoprotein</keyword>
<feature type="transmembrane region" description="Helical" evidence="5">
    <location>
        <begin position="12"/>
        <end position="33"/>
    </location>
</feature>
<evidence type="ECO:0000256" key="2">
    <source>
        <dbReference type="ARBA" id="ARBA00023180"/>
    </source>
</evidence>
<dbReference type="SUPFAM" id="SSF48445">
    <property type="entry name" value="14-3-3 protein"/>
    <property type="match status" value="1"/>
</dbReference>
<dbReference type="PROSITE" id="PS00796">
    <property type="entry name" value="1433_1"/>
    <property type="match status" value="1"/>
</dbReference>
<keyword evidence="5" id="KW-1133">Transmembrane helix</keyword>
<dbReference type="Proteomes" id="UP001202328">
    <property type="component" value="Unassembled WGS sequence"/>
</dbReference>
<feature type="domain" description="14-3-3" evidence="6">
    <location>
        <begin position="320"/>
        <end position="561"/>
    </location>
</feature>
<keyword evidence="8" id="KW-1185">Reference proteome</keyword>
<gene>
    <name evidence="7" type="ORF">MKW98_001642</name>
</gene>
<keyword evidence="5" id="KW-0812">Transmembrane</keyword>
<accession>A0AAD4X9V4</accession>
<dbReference type="InterPro" id="IPR000308">
    <property type="entry name" value="14-3-3"/>
</dbReference>
<dbReference type="Pfam" id="PF00244">
    <property type="entry name" value="14-3-3"/>
    <property type="match status" value="1"/>
</dbReference>
<dbReference type="Pfam" id="PF14380">
    <property type="entry name" value="WAK_assoc"/>
    <property type="match status" value="1"/>
</dbReference>
<dbReference type="InterPro" id="IPR036815">
    <property type="entry name" value="14-3-3_dom_sf"/>
</dbReference>
<evidence type="ECO:0000313" key="7">
    <source>
        <dbReference type="EMBL" id="KAI3873993.1"/>
    </source>
</evidence>
<proteinExistence type="inferred from homology"/>
<evidence type="ECO:0000256" key="3">
    <source>
        <dbReference type="RuleBase" id="RU003466"/>
    </source>
</evidence>
<evidence type="ECO:0000259" key="6">
    <source>
        <dbReference type="SMART" id="SM00101"/>
    </source>
</evidence>
<keyword evidence="4" id="KW-0175">Coiled coil</keyword>
<organism evidence="7 8">
    <name type="scientific">Papaver atlanticum</name>
    <dbReference type="NCBI Taxonomy" id="357466"/>
    <lineage>
        <taxon>Eukaryota</taxon>
        <taxon>Viridiplantae</taxon>
        <taxon>Streptophyta</taxon>
        <taxon>Embryophyta</taxon>
        <taxon>Tracheophyta</taxon>
        <taxon>Spermatophyta</taxon>
        <taxon>Magnoliopsida</taxon>
        <taxon>Ranunculales</taxon>
        <taxon>Papaveraceae</taxon>
        <taxon>Papaveroideae</taxon>
        <taxon>Papaver</taxon>
    </lineage>
</organism>
<dbReference type="InterPro" id="IPR023410">
    <property type="entry name" value="14-3-3_domain"/>
</dbReference>
<protein>
    <recommendedName>
        <fullName evidence="6">14-3-3 domain-containing protein</fullName>
    </recommendedName>
</protein>
<comment type="caution">
    <text evidence="7">The sequence shown here is derived from an EMBL/GenBank/DDBJ whole genome shotgun (WGS) entry which is preliminary data.</text>
</comment>
<dbReference type="Gene3D" id="1.20.190.20">
    <property type="entry name" value="14-3-3 domain"/>
    <property type="match status" value="1"/>
</dbReference>
<dbReference type="EMBL" id="JAJJMB010012717">
    <property type="protein sequence ID" value="KAI3873993.1"/>
    <property type="molecule type" value="Genomic_DNA"/>
</dbReference>
<dbReference type="InterPro" id="IPR023409">
    <property type="entry name" value="14-3-3_CS"/>
</dbReference>
<comment type="similarity">
    <text evidence="1 3">Belongs to the 14-3-3 family.</text>
</comment>
<evidence type="ECO:0000256" key="5">
    <source>
        <dbReference type="SAM" id="Phobius"/>
    </source>
</evidence>
<evidence type="ECO:0000256" key="1">
    <source>
        <dbReference type="ARBA" id="ARBA00006141"/>
    </source>
</evidence>